<accession>A0A9X3S128</accession>
<dbReference type="AlphaFoldDB" id="A0A9X3S128"/>
<reference evidence="1" key="1">
    <citation type="submission" date="2022-10" db="EMBL/GenBank/DDBJ databases">
        <title>The WGS of Solirubrobacter ginsenosidimutans DSM 21036.</title>
        <authorList>
            <person name="Jiang Z."/>
        </authorList>
    </citation>
    <scope>NUCLEOTIDE SEQUENCE</scope>
    <source>
        <strain evidence="1">DSM 21036</strain>
    </source>
</reference>
<evidence type="ECO:0008006" key="3">
    <source>
        <dbReference type="Google" id="ProtNLM"/>
    </source>
</evidence>
<dbReference type="EMBL" id="JAPDOD010000006">
    <property type="protein sequence ID" value="MDA0160652.1"/>
    <property type="molecule type" value="Genomic_DNA"/>
</dbReference>
<organism evidence="1 2">
    <name type="scientific">Solirubrobacter ginsenosidimutans</name>
    <dbReference type="NCBI Taxonomy" id="490573"/>
    <lineage>
        <taxon>Bacteria</taxon>
        <taxon>Bacillati</taxon>
        <taxon>Actinomycetota</taxon>
        <taxon>Thermoleophilia</taxon>
        <taxon>Solirubrobacterales</taxon>
        <taxon>Solirubrobacteraceae</taxon>
        <taxon>Solirubrobacter</taxon>
    </lineage>
</organism>
<name>A0A9X3S128_9ACTN</name>
<evidence type="ECO:0000313" key="2">
    <source>
        <dbReference type="Proteomes" id="UP001149140"/>
    </source>
</evidence>
<dbReference type="Proteomes" id="UP001149140">
    <property type="component" value="Unassembled WGS sequence"/>
</dbReference>
<keyword evidence="2" id="KW-1185">Reference proteome</keyword>
<sequence length="161" mass="17832">MLPLNLVPCCRECNTAKLNLIRENGAPLYLHLYLDRLSDVDPFLVADVTVQSGVPEIEYRVEPTPAVPAHVASRLKTHFTKLDLAKYYQRRAIEEAGIQVQYVAEELADGASPSDLQDDLRRQAGYVAAIRGVNHWRSAALVGFANSHQFTSGACTGWLPQ</sequence>
<evidence type="ECO:0000313" key="1">
    <source>
        <dbReference type="EMBL" id="MDA0160652.1"/>
    </source>
</evidence>
<protein>
    <recommendedName>
        <fullName evidence="3">HNH endonuclease</fullName>
    </recommendedName>
</protein>
<proteinExistence type="predicted"/>
<comment type="caution">
    <text evidence="1">The sequence shown here is derived from an EMBL/GenBank/DDBJ whole genome shotgun (WGS) entry which is preliminary data.</text>
</comment>
<gene>
    <name evidence="1" type="ORF">OM076_10280</name>
</gene>